<accession>A0A168J3A2</accession>
<dbReference type="InterPro" id="IPR057227">
    <property type="entry name" value="DUF7905"/>
</dbReference>
<dbReference type="OrthoDB" id="4739136at2759"/>
<comment type="caution">
    <text evidence="2">The sequence shown here is derived from an EMBL/GenBank/DDBJ whole genome shotgun (WGS) entry which is preliminary data.</text>
</comment>
<reference evidence="2 3" key="1">
    <citation type="journal article" date="2016" name="Genome Biol. Evol.">
        <title>Divergent and convergent evolution of fungal pathogenicity.</title>
        <authorList>
            <person name="Shang Y."/>
            <person name="Xiao G."/>
            <person name="Zheng P."/>
            <person name="Cen K."/>
            <person name="Zhan S."/>
            <person name="Wang C."/>
        </authorList>
    </citation>
    <scope>NUCLEOTIDE SEQUENCE [LARGE SCALE GENOMIC DNA]</scope>
    <source>
        <strain evidence="2 3">RCEF 1005</strain>
    </source>
</reference>
<dbReference type="AlphaFoldDB" id="A0A168J3A2"/>
<dbReference type="Pfam" id="PF25482">
    <property type="entry name" value="DUF7905"/>
    <property type="match status" value="1"/>
</dbReference>
<dbReference type="EMBL" id="AZHF01000002">
    <property type="protein sequence ID" value="OAA79956.1"/>
    <property type="molecule type" value="Genomic_DNA"/>
</dbReference>
<organism evidence="2 3">
    <name type="scientific">Akanthomyces lecanii RCEF 1005</name>
    <dbReference type="NCBI Taxonomy" id="1081108"/>
    <lineage>
        <taxon>Eukaryota</taxon>
        <taxon>Fungi</taxon>
        <taxon>Dikarya</taxon>
        <taxon>Ascomycota</taxon>
        <taxon>Pezizomycotina</taxon>
        <taxon>Sordariomycetes</taxon>
        <taxon>Hypocreomycetidae</taxon>
        <taxon>Hypocreales</taxon>
        <taxon>Cordycipitaceae</taxon>
        <taxon>Akanthomyces</taxon>
        <taxon>Cordyceps confragosa</taxon>
    </lineage>
</organism>
<gene>
    <name evidence="2" type="ORF">LEL_03442</name>
</gene>
<name>A0A168J3A2_CORDF</name>
<dbReference type="Proteomes" id="UP000076881">
    <property type="component" value="Unassembled WGS sequence"/>
</dbReference>
<keyword evidence="3" id="KW-1185">Reference proteome</keyword>
<sequence>MASAQKMVDIQRQNARYLSHIEYLGAPPPRQDLIQVRLVIPGDSLVPRALSDLAVLDDVRRDNKVWITRGEDSETFLDVWSTNVGPLQAALNTINQKIYDMRLSEESLTALYFVQSPKDDQEVTVSFETGKRPVVEGSSHSSHYPGHAVNGLVAQFTTALPPSLKTLVALPCLKMQINFGHLNILAKRKAVGNLLSLEEFKSALGLYSSRGRGATIQKEFSNIEIADKFLSSILQNNDITQKKAAVAFHYLVRFDIDKQTVSADIQDEDGIARAASSRCTEAEGHPPLDWIISAPDMHVDWNVRVDSRPSFIGDKSGQLPEATAKFARSFVFKLDETTGNMEPGTSSKDADEVTRHFKLPKWQTPTRRDLAHLSSNFQVKTCARLQYRDTPYEIETAVTQHWARLPISAEPDRLSWSVSVYGIHWEEALSDRKGGESSRGLEEGLLLRLWPGEDSLEKRLGRFLECIFSVQTAIAELQV</sequence>
<dbReference type="STRING" id="1081108.A0A168J3A2"/>
<proteinExistence type="predicted"/>
<evidence type="ECO:0000313" key="2">
    <source>
        <dbReference type="EMBL" id="OAA79956.1"/>
    </source>
</evidence>
<feature type="domain" description="DUF7905" evidence="1">
    <location>
        <begin position="172"/>
        <end position="431"/>
    </location>
</feature>
<evidence type="ECO:0000259" key="1">
    <source>
        <dbReference type="Pfam" id="PF25482"/>
    </source>
</evidence>
<evidence type="ECO:0000313" key="3">
    <source>
        <dbReference type="Proteomes" id="UP000076881"/>
    </source>
</evidence>
<protein>
    <recommendedName>
        <fullName evidence="1">DUF7905 domain-containing protein</fullName>
    </recommendedName>
</protein>